<sequence length="84" mass="8933">MNADMSPDRGVDHLGLVESVRCALAMSPDIELAGIEVEAQGNDIVLRGTCRSALGAATARRIAEEIAGPEHVHTVIIIARDDDR</sequence>
<comment type="caution">
    <text evidence="2">The sequence shown here is derived from an EMBL/GenBank/DDBJ whole genome shotgun (WGS) entry which is preliminary data.</text>
</comment>
<feature type="domain" description="BON" evidence="1">
    <location>
        <begin position="12"/>
        <end position="80"/>
    </location>
</feature>
<gene>
    <name evidence="2" type="ORF">C7449_106161</name>
</gene>
<dbReference type="Pfam" id="PF04972">
    <property type="entry name" value="BON"/>
    <property type="match status" value="1"/>
</dbReference>
<name>A0A2T5B3B3_MYCDI</name>
<dbReference type="PROSITE" id="PS50914">
    <property type="entry name" value="BON"/>
    <property type="match status" value="1"/>
</dbReference>
<accession>A0A2T5B3B3</accession>
<dbReference type="Proteomes" id="UP000241247">
    <property type="component" value="Unassembled WGS sequence"/>
</dbReference>
<evidence type="ECO:0000313" key="2">
    <source>
        <dbReference type="EMBL" id="PTM93476.1"/>
    </source>
</evidence>
<reference evidence="2 3" key="1">
    <citation type="submission" date="2018-04" db="EMBL/GenBank/DDBJ databases">
        <title>Genomic Encyclopedia of Type Strains, Phase IV (KMG-IV): sequencing the most valuable type-strain genomes for metagenomic binning, comparative biology and taxonomic classification.</title>
        <authorList>
            <person name="Goeker M."/>
        </authorList>
    </citation>
    <scope>NUCLEOTIDE SEQUENCE [LARGE SCALE GENOMIC DNA]</scope>
    <source>
        <strain evidence="2 3">DSM 7138</strain>
    </source>
</reference>
<evidence type="ECO:0000313" key="3">
    <source>
        <dbReference type="Proteomes" id="UP000241247"/>
    </source>
</evidence>
<protein>
    <submittedName>
        <fullName evidence="2">BON domain-containing protein</fullName>
    </submittedName>
</protein>
<dbReference type="EMBL" id="PZZZ01000006">
    <property type="protein sequence ID" value="PTM93476.1"/>
    <property type="molecule type" value="Genomic_DNA"/>
</dbReference>
<dbReference type="AlphaFoldDB" id="A0A2T5B3B3"/>
<evidence type="ECO:0000259" key="1">
    <source>
        <dbReference type="PROSITE" id="PS50914"/>
    </source>
</evidence>
<organism evidence="2 3">
    <name type="scientific">Mycoplana dimorpha</name>
    <dbReference type="NCBI Taxonomy" id="28320"/>
    <lineage>
        <taxon>Bacteria</taxon>
        <taxon>Pseudomonadati</taxon>
        <taxon>Pseudomonadota</taxon>
        <taxon>Alphaproteobacteria</taxon>
        <taxon>Hyphomicrobiales</taxon>
        <taxon>Rhizobiaceae</taxon>
        <taxon>Mycoplana</taxon>
    </lineage>
</organism>
<dbReference type="InterPro" id="IPR007055">
    <property type="entry name" value="BON_dom"/>
</dbReference>
<proteinExistence type="predicted"/>
<keyword evidence="3" id="KW-1185">Reference proteome</keyword>